<name>A0A6A7AGI8_9PLEO</name>
<protein>
    <recommendedName>
        <fullName evidence="1">Tyrosine specific protein phosphatases domain-containing protein</fullName>
    </recommendedName>
</protein>
<evidence type="ECO:0000313" key="2">
    <source>
        <dbReference type="EMBL" id="KAF2832420.1"/>
    </source>
</evidence>
<dbReference type="InterPro" id="IPR016130">
    <property type="entry name" value="Tyr_Pase_AS"/>
</dbReference>
<evidence type="ECO:0000313" key="3">
    <source>
        <dbReference type="Proteomes" id="UP000799424"/>
    </source>
</evidence>
<feature type="domain" description="Tyrosine specific protein phosphatases" evidence="1">
    <location>
        <begin position="149"/>
        <end position="234"/>
    </location>
</feature>
<dbReference type="GO" id="GO:0004721">
    <property type="term" value="F:phosphoprotein phosphatase activity"/>
    <property type="evidence" value="ECO:0007669"/>
    <property type="project" value="InterPro"/>
</dbReference>
<keyword evidence="3" id="KW-1185">Reference proteome</keyword>
<gene>
    <name evidence="2" type="ORF">CC86DRAFT_89273</name>
</gene>
<dbReference type="PROSITE" id="PS50056">
    <property type="entry name" value="TYR_PHOSPHATASE_2"/>
    <property type="match status" value="1"/>
</dbReference>
<evidence type="ECO:0000259" key="1">
    <source>
        <dbReference type="PROSITE" id="PS50056"/>
    </source>
</evidence>
<dbReference type="InterPro" id="IPR029021">
    <property type="entry name" value="Prot-tyrosine_phosphatase-like"/>
</dbReference>
<accession>A0A6A7AGI8</accession>
<sequence>MKMLSAKPAVAPVSQPHPTFPPFHHIPGVSNFRDIGGWPITSPTSSPKYVRKGLIFRGGDTTHITSAGISKLQDLDVKTDCDLRSAQQIKKAGGFKDMGEWGIARIFSPVFGDEEYTEEKARARYECYASEDTADIVQAFVEILTSGAPAMVTVLRHLLSTASTTPPPAFFMHCTTGNNRTGIFISLLLLLLDVPQNFIIREYTLSNAGLAPTKHINVERLLKKGAFQDYGEIEARRKCERMVGAREESMAALLAEVESRWGGAEGYFGGVVGLASEEIRSVRQILTADGEAGLSLET</sequence>
<reference evidence="2" key="1">
    <citation type="journal article" date="2020" name="Stud. Mycol.">
        <title>101 Dothideomycetes genomes: a test case for predicting lifestyles and emergence of pathogens.</title>
        <authorList>
            <person name="Haridas S."/>
            <person name="Albert R."/>
            <person name="Binder M."/>
            <person name="Bloem J."/>
            <person name="Labutti K."/>
            <person name="Salamov A."/>
            <person name="Andreopoulos B."/>
            <person name="Baker S."/>
            <person name="Barry K."/>
            <person name="Bills G."/>
            <person name="Bluhm B."/>
            <person name="Cannon C."/>
            <person name="Castanera R."/>
            <person name="Culley D."/>
            <person name="Daum C."/>
            <person name="Ezra D."/>
            <person name="Gonzalez J."/>
            <person name="Henrissat B."/>
            <person name="Kuo A."/>
            <person name="Liang C."/>
            <person name="Lipzen A."/>
            <person name="Lutzoni F."/>
            <person name="Magnuson J."/>
            <person name="Mondo S."/>
            <person name="Nolan M."/>
            <person name="Ohm R."/>
            <person name="Pangilinan J."/>
            <person name="Park H.-J."/>
            <person name="Ramirez L."/>
            <person name="Alfaro M."/>
            <person name="Sun H."/>
            <person name="Tritt A."/>
            <person name="Yoshinaga Y."/>
            <person name="Zwiers L.-H."/>
            <person name="Turgeon B."/>
            <person name="Goodwin S."/>
            <person name="Spatafora J."/>
            <person name="Crous P."/>
            <person name="Grigoriev I."/>
        </authorList>
    </citation>
    <scope>NUCLEOTIDE SEQUENCE</scope>
    <source>
        <strain evidence="2">CBS 113818</strain>
    </source>
</reference>
<dbReference type="AlphaFoldDB" id="A0A6A7AGI8"/>
<dbReference type="EMBL" id="MU006217">
    <property type="protein sequence ID" value="KAF2832420.1"/>
    <property type="molecule type" value="Genomic_DNA"/>
</dbReference>
<dbReference type="OrthoDB" id="449382at2759"/>
<dbReference type="InterPro" id="IPR000387">
    <property type="entry name" value="Tyr_Pase_dom"/>
</dbReference>
<dbReference type="PROSITE" id="PS00383">
    <property type="entry name" value="TYR_PHOSPHATASE_1"/>
    <property type="match status" value="1"/>
</dbReference>
<dbReference type="SUPFAM" id="SSF52799">
    <property type="entry name" value="(Phosphotyrosine protein) phosphatases II"/>
    <property type="match status" value="1"/>
</dbReference>
<dbReference type="Gene3D" id="3.90.190.10">
    <property type="entry name" value="Protein tyrosine phosphatase superfamily"/>
    <property type="match status" value="1"/>
</dbReference>
<dbReference type="Pfam" id="PF13350">
    <property type="entry name" value="Y_phosphatase3"/>
    <property type="match status" value="1"/>
</dbReference>
<proteinExistence type="predicted"/>
<organism evidence="2 3">
    <name type="scientific">Ophiobolus disseminans</name>
    <dbReference type="NCBI Taxonomy" id="1469910"/>
    <lineage>
        <taxon>Eukaryota</taxon>
        <taxon>Fungi</taxon>
        <taxon>Dikarya</taxon>
        <taxon>Ascomycota</taxon>
        <taxon>Pezizomycotina</taxon>
        <taxon>Dothideomycetes</taxon>
        <taxon>Pleosporomycetidae</taxon>
        <taxon>Pleosporales</taxon>
        <taxon>Pleosporineae</taxon>
        <taxon>Phaeosphaeriaceae</taxon>
        <taxon>Ophiobolus</taxon>
    </lineage>
</organism>
<dbReference type="InterPro" id="IPR026893">
    <property type="entry name" value="Tyr/Ser_Pase_IphP-type"/>
</dbReference>
<dbReference type="Proteomes" id="UP000799424">
    <property type="component" value="Unassembled WGS sequence"/>
</dbReference>